<dbReference type="CDD" id="cd05466">
    <property type="entry name" value="PBP2_LTTR_substrate"/>
    <property type="match status" value="1"/>
</dbReference>
<evidence type="ECO:0000313" key="7">
    <source>
        <dbReference type="Proteomes" id="UP000440978"/>
    </source>
</evidence>
<evidence type="ECO:0000256" key="4">
    <source>
        <dbReference type="ARBA" id="ARBA00023163"/>
    </source>
</evidence>
<dbReference type="InterPro" id="IPR005119">
    <property type="entry name" value="LysR_subst-bd"/>
</dbReference>
<dbReference type="RefSeq" id="WP_155219245.1">
    <property type="nucleotide sequence ID" value="NZ_WNHB01000015.1"/>
</dbReference>
<accession>A0A6N8CQC3</accession>
<dbReference type="InterPro" id="IPR036390">
    <property type="entry name" value="WH_DNA-bd_sf"/>
</dbReference>
<evidence type="ECO:0000256" key="2">
    <source>
        <dbReference type="ARBA" id="ARBA00023015"/>
    </source>
</evidence>
<organism evidence="6 7">
    <name type="scientific">Terrilactibacillus tamarindi</name>
    <dbReference type="NCBI Taxonomy" id="2599694"/>
    <lineage>
        <taxon>Bacteria</taxon>
        <taxon>Bacillati</taxon>
        <taxon>Bacillota</taxon>
        <taxon>Bacilli</taxon>
        <taxon>Bacillales</taxon>
        <taxon>Bacillaceae</taxon>
        <taxon>Terrilactibacillus</taxon>
    </lineage>
</organism>
<dbReference type="SUPFAM" id="SSF53850">
    <property type="entry name" value="Periplasmic binding protein-like II"/>
    <property type="match status" value="1"/>
</dbReference>
<reference evidence="6 7" key="1">
    <citation type="submission" date="2019-11" db="EMBL/GenBank/DDBJ databases">
        <title>Terrilactibacillus tamarindus sp. nov. BCM23-1 isolated from bark of Tamarindus indica.</title>
        <authorList>
            <person name="Kingkaew E."/>
            <person name="Tanasupawat S."/>
        </authorList>
    </citation>
    <scope>NUCLEOTIDE SEQUENCE [LARGE SCALE GENOMIC DNA]</scope>
    <source>
        <strain evidence="6 7">BCM23-1</strain>
    </source>
</reference>
<dbReference type="OrthoDB" id="9803735at2"/>
<keyword evidence="3" id="KW-0238">DNA-binding</keyword>
<feature type="domain" description="HTH lysR-type" evidence="5">
    <location>
        <begin position="1"/>
        <end position="58"/>
    </location>
</feature>
<evidence type="ECO:0000256" key="1">
    <source>
        <dbReference type="ARBA" id="ARBA00009437"/>
    </source>
</evidence>
<comment type="caution">
    <text evidence="6">The sequence shown here is derived from an EMBL/GenBank/DDBJ whole genome shotgun (WGS) entry which is preliminary data.</text>
</comment>
<evidence type="ECO:0000259" key="5">
    <source>
        <dbReference type="PROSITE" id="PS50931"/>
    </source>
</evidence>
<dbReference type="Gene3D" id="3.40.190.290">
    <property type="match status" value="1"/>
</dbReference>
<keyword evidence="4" id="KW-0804">Transcription</keyword>
<sequence length="303" mass="34678">MEIRHLVTFKTIVEKGGYTKAADFMGYAQSTITSHIQSIEQELGQPLFNRLGKKIKLTEVGEHLLPYAKKMIELEKLATQITAPEQEPKGNIVIGASESLTIYRLPPILKTFRQKYRHVKIMLKTGSCYELRNELRNGNIDLAFIVDQEKQEVDLEAEILVEEPMVFLFPANISLGKEHKFSQEDTFLYTERGCSYRQYFEEILKKEGIVGDDTLEFWSVEAIKQCVMSGLGVSMLPLMTVKKELISGKITGQITPPSEKPFVTQMLYHKDKWKSPALQKFLDTVRSEASGWSRVMEEFIETV</sequence>
<name>A0A6N8CQC3_9BACI</name>
<dbReference type="Proteomes" id="UP000440978">
    <property type="component" value="Unassembled WGS sequence"/>
</dbReference>
<keyword evidence="7" id="KW-1185">Reference proteome</keyword>
<dbReference type="EMBL" id="WNHB01000015">
    <property type="protein sequence ID" value="MTT32332.1"/>
    <property type="molecule type" value="Genomic_DNA"/>
</dbReference>
<dbReference type="GO" id="GO:0003700">
    <property type="term" value="F:DNA-binding transcription factor activity"/>
    <property type="evidence" value="ECO:0007669"/>
    <property type="project" value="InterPro"/>
</dbReference>
<evidence type="ECO:0000313" key="6">
    <source>
        <dbReference type="EMBL" id="MTT32332.1"/>
    </source>
</evidence>
<dbReference type="Gene3D" id="1.10.10.10">
    <property type="entry name" value="Winged helix-like DNA-binding domain superfamily/Winged helix DNA-binding domain"/>
    <property type="match status" value="1"/>
</dbReference>
<keyword evidence="2" id="KW-0805">Transcription regulation</keyword>
<protein>
    <submittedName>
        <fullName evidence="6">LysR family transcriptional regulator</fullName>
    </submittedName>
</protein>
<dbReference type="InterPro" id="IPR036388">
    <property type="entry name" value="WH-like_DNA-bd_sf"/>
</dbReference>
<dbReference type="PANTHER" id="PTHR30126:SF100">
    <property type="entry name" value="LYSR-FAMILY TRANSCRIPTIONAL REGULATOR"/>
    <property type="match status" value="1"/>
</dbReference>
<dbReference type="PANTHER" id="PTHR30126">
    <property type="entry name" value="HTH-TYPE TRANSCRIPTIONAL REGULATOR"/>
    <property type="match status" value="1"/>
</dbReference>
<dbReference type="PROSITE" id="PS50931">
    <property type="entry name" value="HTH_LYSR"/>
    <property type="match status" value="1"/>
</dbReference>
<dbReference type="GO" id="GO:0000976">
    <property type="term" value="F:transcription cis-regulatory region binding"/>
    <property type="evidence" value="ECO:0007669"/>
    <property type="project" value="TreeGrafter"/>
</dbReference>
<dbReference type="SUPFAM" id="SSF46785">
    <property type="entry name" value="Winged helix' DNA-binding domain"/>
    <property type="match status" value="1"/>
</dbReference>
<dbReference type="Pfam" id="PF00126">
    <property type="entry name" value="HTH_1"/>
    <property type="match status" value="1"/>
</dbReference>
<evidence type="ECO:0000256" key="3">
    <source>
        <dbReference type="ARBA" id="ARBA00023125"/>
    </source>
</evidence>
<gene>
    <name evidence="6" type="ORF">GMB86_09975</name>
</gene>
<dbReference type="Pfam" id="PF03466">
    <property type="entry name" value="LysR_substrate"/>
    <property type="match status" value="1"/>
</dbReference>
<dbReference type="AlphaFoldDB" id="A0A6N8CQC3"/>
<proteinExistence type="inferred from homology"/>
<dbReference type="InterPro" id="IPR000847">
    <property type="entry name" value="LysR_HTH_N"/>
</dbReference>
<comment type="similarity">
    <text evidence="1">Belongs to the LysR transcriptional regulatory family.</text>
</comment>